<evidence type="ECO:0000259" key="1">
    <source>
        <dbReference type="Pfam" id="PF08241"/>
    </source>
</evidence>
<gene>
    <name evidence="2" type="ORF">LX70_00511</name>
</gene>
<dbReference type="Proteomes" id="UP000238338">
    <property type="component" value="Unassembled WGS sequence"/>
</dbReference>
<reference evidence="2 3" key="1">
    <citation type="submission" date="2018-02" db="EMBL/GenBank/DDBJ databases">
        <title>Genomic Encyclopedia of Archaeal and Bacterial Type Strains, Phase II (KMG-II): from individual species to whole genera.</title>
        <authorList>
            <person name="Goeker M."/>
        </authorList>
    </citation>
    <scope>NUCLEOTIDE SEQUENCE [LARGE SCALE GENOMIC DNA]</scope>
    <source>
        <strain evidence="2 3">DSM 18921</strain>
    </source>
</reference>
<keyword evidence="2" id="KW-0489">Methyltransferase</keyword>
<keyword evidence="3" id="KW-1185">Reference proteome</keyword>
<dbReference type="InterPro" id="IPR029063">
    <property type="entry name" value="SAM-dependent_MTases_sf"/>
</dbReference>
<proteinExistence type="predicted"/>
<dbReference type="GO" id="GO:0008757">
    <property type="term" value="F:S-adenosylmethionine-dependent methyltransferase activity"/>
    <property type="evidence" value="ECO:0007669"/>
    <property type="project" value="InterPro"/>
</dbReference>
<dbReference type="AlphaFoldDB" id="A0A2S8SD71"/>
<evidence type="ECO:0000313" key="2">
    <source>
        <dbReference type="EMBL" id="PQV58699.1"/>
    </source>
</evidence>
<dbReference type="CDD" id="cd02440">
    <property type="entry name" value="AdoMet_MTases"/>
    <property type="match status" value="1"/>
</dbReference>
<dbReference type="InterPro" id="IPR013216">
    <property type="entry name" value="Methyltransf_11"/>
</dbReference>
<dbReference type="GO" id="GO:0032259">
    <property type="term" value="P:methylation"/>
    <property type="evidence" value="ECO:0007669"/>
    <property type="project" value="UniProtKB-KW"/>
</dbReference>
<comment type="caution">
    <text evidence="2">The sequence shown here is derived from an EMBL/GenBank/DDBJ whole genome shotgun (WGS) entry which is preliminary data.</text>
</comment>
<organism evidence="2 3">
    <name type="scientific">Albidovulum denitrificans</name>
    <dbReference type="NCBI Taxonomy" id="404881"/>
    <lineage>
        <taxon>Bacteria</taxon>
        <taxon>Pseudomonadati</taxon>
        <taxon>Pseudomonadota</taxon>
        <taxon>Alphaproteobacteria</taxon>
        <taxon>Rhodobacterales</taxon>
        <taxon>Paracoccaceae</taxon>
        <taxon>Albidovulum</taxon>
    </lineage>
</organism>
<dbReference type="OrthoDB" id="9794124at2"/>
<accession>A0A2S8SD71</accession>
<dbReference type="RefSeq" id="WP_105513561.1">
    <property type="nucleotide sequence ID" value="NZ_PVEP01000001.1"/>
</dbReference>
<dbReference type="Pfam" id="PF08241">
    <property type="entry name" value="Methyltransf_11"/>
    <property type="match status" value="1"/>
</dbReference>
<keyword evidence="2" id="KW-0808">Transferase</keyword>
<name>A0A2S8SD71_9RHOB</name>
<sequence>MIGAQVSGLVRAVATKLLPEDLRKWIRKQQRHYKLQSVPVGTVNFGGLRRLTPISPIFGIDRDLISVERFYIEDFLKSHEADIKGRVLEMGEPLYTTKFGGAKVTQSDVMNYVEGNPKATIVADLTDCLHVPDNTFDCIVITQTLQMIFEIDKAIANLHRILKPGGVVLATSHGITKVARREGVDDWGEYWHFTTQSSKRLFGDVFGRPNIEVMSYGNILTTIASLHGLSASELDPVELAENDPDYELLVMVRAVKRT</sequence>
<dbReference type="EMBL" id="PVEP01000001">
    <property type="protein sequence ID" value="PQV58699.1"/>
    <property type="molecule type" value="Genomic_DNA"/>
</dbReference>
<dbReference type="SUPFAM" id="SSF53335">
    <property type="entry name" value="S-adenosyl-L-methionine-dependent methyltransferases"/>
    <property type="match status" value="1"/>
</dbReference>
<protein>
    <submittedName>
        <fullName evidence="2">Methyltransferase family protein</fullName>
    </submittedName>
</protein>
<feature type="domain" description="Methyltransferase type 11" evidence="1">
    <location>
        <begin position="119"/>
        <end position="169"/>
    </location>
</feature>
<dbReference type="Gene3D" id="3.40.50.150">
    <property type="entry name" value="Vaccinia Virus protein VP39"/>
    <property type="match status" value="1"/>
</dbReference>
<evidence type="ECO:0000313" key="3">
    <source>
        <dbReference type="Proteomes" id="UP000238338"/>
    </source>
</evidence>